<protein>
    <submittedName>
        <fullName evidence="1">Glucose N-acetyltransferase</fullName>
    </submittedName>
</protein>
<dbReference type="Gene3D" id="3.90.550.10">
    <property type="entry name" value="Spore Coat Polysaccharide Biosynthesis Protein SpsA, Chain A"/>
    <property type="match status" value="1"/>
</dbReference>
<sequence>LGLGSGPKCLLNPPVTVPELGSAEGVVWSRFAYVQYVTTPGYLCNAVMIFEALHRMGSRPDRLLMYPSTYSLDKSSKMEGFLLLKARDEFGVTLVPIDVLTNKDLSYQQWASSYTKLLAFNQTTHSRLLLLDSDATLLAPLDELFLTPPSRTSMPRAYWLPTPMLASHIILLTPSATDFSLLLTAISHAKLGVYDMEIVNAVYGNDCLVLPHRPYALLSGEFRGWNHDRYVQGGDGAWDVGEVIREAKYVHFSDDPRPKPWVEASEREIDSVRPICDLGPGGHVDCRGRDFWDWLYEDFQQRRMDICEMSLDET</sequence>
<gene>
    <name evidence="1" type="primary">GNT1_0</name>
    <name evidence="1" type="ORF">LOCC1_G004961</name>
</gene>
<evidence type="ECO:0000313" key="2">
    <source>
        <dbReference type="Proteomes" id="UP000443090"/>
    </source>
</evidence>
<organism evidence="1 2">
    <name type="scientific">Lachnellula occidentalis</name>
    <dbReference type="NCBI Taxonomy" id="215460"/>
    <lineage>
        <taxon>Eukaryota</taxon>
        <taxon>Fungi</taxon>
        <taxon>Dikarya</taxon>
        <taxon>Ascomycota</taxon>
        <taxon>Pezizomycotina</taxon>
        <taxon>Leotiomycetes</taxon>
        <taxon>Helotiales</taxon>
        <taxon>Lachnaceae</taxon>
        <taxon>Lachnellula</taxon>
    </lineage>
</organism>
<keyword evidence="1" id="KW-0808">Transferase</keyword>
<accession>A0A8H8RR49</accession>
<dbReference type="InterPro" id="IPR050587">
    <property type="entry name" value="GNT1/Glycosyltrans_8"/>
</dbReference>
<reference evidence="1 2" key="1">
    <citation type="submission" date="2018-05" db="EMBL/GenBank/DDBJ databases">
        <title>Genome sequencing and assembly of the regulated plant pathogen Lachnellula willkommii and related sister species for the development of diagnostic species identification markers.</title>
        <authorList>
            <person name="Giroux E."/>
            <person name="Bilodeau G."/>
        </authorList>
    </citation>
    <scope>NUCLEOTIDE SEQUENCE [LARGE SCALE GENOMIC DNA]</scope>
    <source>
        <strain evidence="1 2">CBS 160.35</strain>
    </source>
</reference>
<dbReference type="EMBL" id="QGMI01000643">
    <property type="protein sequence ID" value="TVY38052.1"/>
    <property type="molecule type" value="Genomic_DNA"/>
</dbReference>
<keyword evidence="2" id="KW-1185">Reference proteome</keyword>
<name>A0A8H8RR49_9HELO</name>
<feature type="non-terminal residue" evidence="1">
    <location>
        <position position="1"/>
    </location>
</feature>
<dbReference type="PANTHER" id="PTHR11183">
    <property type="entry name" value="GLYCOGENIN SUBFAMILY MEMBER"/>
    <property type="match status" value="1"/>
</dbReference>
<dbReference type="AlphaFoldDB" id="A0A8H8RR49"/>
<dbReference type="Proteomes" id="UP000443090">
    <property type="component" value="Unassembled WGS sequence"/>
</dbReference>
<dbReference type="InterPro" id="IPR029044">
    <property type="entry name" value="Nucleotide-diphossugar_trans"/>
</dbReference>
<comment type="caution">
    <text evidence="1">The sequence shown here is derived from an EMBL/GenBank/DDBJ whole genome shotgun (WGS) entry which is preliminary data.</text>
</comment>
<dbReference type="SUPFAM" id="SSF53448">
    <property type="entry name" value="Nucleotide-diphospho-sugar transferases"/>
    <property type="match status" value="1"/>
</dbReference>
<proteinExistence type="predicted"/>
<dbReference type="GO" id="GO:0016740">
    <property type="term" value="F:transferase activity"/>
    <property type="evidence" value="ECO:0007669"/>
    <property type="project" value="UniProtKB-KW"/>
</dbReference>
<evidence type="ECO:0000313" key="1">
    <source>
        <dbReference type="EMBL" id="TVY38052.1"/>
    </source>
</evidence>
<dbReference type="OrthoDB" id="2014201at2759"/>